<keyword evidence="7" id="KW-1185">Reference proteome</keyword>
<reference evidence="6" key="1">
    <citation type="journal article" date="2019" name="bioRxiv">
        <title>The Genome of the Zebra Mussel, Dreissena polymorpha: A Resource for Invasive Species Research.</title>
        <authorList>
            <person name="McCartney M.A."/>
            <person name="Auch B."/>
            <person name="Kono T."/>
            <person name="Mallez S."/>
            <person name="Zhang Y."/>
            <person name="Obille A."/>
            <person name="Becker A."/>
            <person name="Abrahante J.E."/>
            <person name="Garbe J."/>
            <person name="Badalamenti J.P."/>
            <person name="Herman A."/>
            <person name="Mangelson H."/>
            <person name="Liachko I."/>
            <person name="Sullivan S."/>
            <person name="Sone E.D."/>
            <person name="Koren S."/>
            <person name="Silverstein K.A.T."/>
            <person name="Beckman K.B."/>
            <person name="Gohl D.M."/>
        </authorList>
    </citation>
    <scope>NUCLEOTIDE SEQUENCE</scope>
    <source>
        <strain evidence="6">Duluth1</strain>
        <tissue evidence="6">Whole animal</tissue>
    </source>
</reference>
<evidence type="ECO:0000256" key="4">
    <source>
        <dbReference type="ARBA" id="ARBA00022801"/>
    </source>
</evidence>
<dbReference type="GO" id="GO:0008239">
    <property type="term" value="F:dipeptidyl-peptidase activity"/>
    <property type="evidence" value="ECO:0007669"/>
    <property type="project" value="TreeGrafter"/>
</dbReference>
<dbReference type="Gene3D" id="3.40.50.1820">
    <property type="entry name" value="alpha/beta hydrolase"/>
    <property type="match status" value="1"/>
</dbReference>
<keyword evidence="5" id="KW-0325">Glycoprotein</keyword>
<dbReference type="AlphaFoldDB" id="A0A9D4F676"/>
<accession>A0A9D4F676</accession>
<dbReference type="PANTHER" id="PTHR11010:SF107">
    <property type="entry name" value="DIPEPTIDYL PEPTIDASE 2"/>
    <property type="match status" value="1"/>
</dbReference>
<evidence type="ECO:0000313" key="7">
    <source>
        <dbReference type="Proteomes" id="UP000828390"/>
    </source>
</evidence>
<comment type="caution">
    <text evidence="6">The sequence shown here is derived from an EMBL/GenBank/DDBJ whole genome shotgun (WGS) entry which is preliminary data.</text>
</comment>
<dbReference type="InterPro" id="IPR029058">
    <property type="entry name" value="AB_hydrolase_fold"/>
</dbReference>
<organism evidence="6 7">
    <name type="scientific">Dreissena polymorpha</name>
    <name type="common">Zebra mussel</name>
    <name type="synonym">Mytilus polymorpha</name>
    <dbReference type="NCBI Taxonomy" id="45954"/>
    <lineage>
        <taxon>Eukaryota</taxon>
        <taxon>Metazoa</taxon>
        <taxon>Spiralia</taxon>
        <taxon>Lophotrochozoa</taxon>
        <taxon>Mollusca</taxon>
        <taxon>Bivalvia</taxon>
        <taxon>Autobranchia</taxon>
        <taxon>Heteroconchia</taxon>
        <taxon>Euheterodonta</taxon>
        <taxon>Imparidentia</taxon>
        <taxon>Neoheterodontei</taxon>
        <taxon>Myida</taxon>
        <taxon>Dreissenoidea</taxon>
        <taxon>Dreissenidae</taxon>
        <taxon>Dreissena</taxon>
    </lineage>
</organism>
<evidence type="ECO:0000256" key="3">
    <source>
        <dbReference type="ARBA" id="ARBA00022729"/>
    </source>
</evidence>
<gene>
    <name evidence="6" type="ORF">DPMN_145187</name>
</gene>
<keyword evidence="2" id="KW-0645">Protease</keyword>
<protein>
    <submittedName>
        <fullName evidence="6">Uncharacterized protein</fullName>
    </submittedName>
</protein>
<evidence type="ECO:0000256" key="2">
    <source>
        <dbReference type="ARBA" id="ARBA00022670"/>
    </source>
</evidence>
<keyword evidence="4" id="KW-0378">Hydrolase</keyword>
<dbReference type="PANTHER" id="PTHR11010">
    <property type="entry name" value="PROTEASE S28 PRO-X CARBOXYPEPTIDASE-RELATED"/>
    <property type="match status" value="1"/>
</dbReference>
<dbReference type="GO" id="GO:0070008">
    <property type="term" value="F:serine-type exopeptidase activity"/>
    <property type="evidence" value="ECO:0007669"/>
    <property type="project" value="InterPro"/>
</dbReference>
<evidence type="ECO:0000313" key="6">
    <source>
        <dbReference type="EMBL" id="KAH3791698.1"/>
    </source>
</evidence>
<dbReference type="Proteomes" id="UP000828390">
    <property type="component" value="Unassembled WGS sequence"/>
</dbReference>
<sequence>MGGKTFKQRYLVQDKWWNRGKGPIFFYTGNEGPITEFWAATGFIFDIAPQFGALIVFAEHCGNRVVKAFANSLDPDETPQNVASHLDPNCKPLRLASYRHTYMYVHLVQCGNRILKAFANSLDPDETPQNVASHQDPNSLLF</sequence>
<name>A0A9D4F676_DREPO</name>
<evidence type="ECO:0000256" key="5">
    <source>
        <dbReference type="ARBA" id="ARBA00023180"/>
    </source>
</evidence>
<reference evidence="6" key="2">
    <citation type="submission" date="2020-11" db="EMBL/GenBank/DDBJ databases">
        <authorList>
            <person name="McCartney M.A."/>
            <person name="Auch B."/>
            <person name="Kono T."/>
            <person name="Mallez S."/>
            <person name="Becker A."/>
            <person name="Gohl D.M."/>
            <person name="Silverstein K.A.T."/>
            <person name="Koren S."/>
            <person name="Bechman K.B."/>
            <person name="Herman A."/>
            <person name="Abrahante J.E."/>
            <person name="Garbe J."/>
        </authorList>
    </citation>
    <scope>NUCLEOTIDE SEQUENCE</scope>
    <source>
        <strain evidence="6">Duluth1</strain>
        <tissue evidence="6">Whole animal</tissue>
    </source>
</reference>
<dbReference type="Pfam" id="PF05577">
    <property type="entry name" value="Peptidase_S28"/>
    <property type="match status" value="1"/>
</dbReference>
<dbReference type="InterPro" id="IPR008758">
    <property type="entry name" value="Peptidase_S28"/>
</dbReference>
<comment type="similarity">
    <text evidence="1">Belongs to the peptidase S28 family.</text>
</comment>
<proteinExistence type="inferred from homology"/>
<dbReference type="GO" id="GO:0006508">
    <property type="term" value="P:proteolysis"/>
    <property type="evidence" value="ECO:0007669"/>
    <property type="project" value="UniProtKB-KW"/>
</dbReference>
<keyword evidence="3" id="KW-0732">Signal</keyword>
<dbReference type="EMBL" id="JAIWYP010000007">
    <property type="protein sequence ID" value="KAH3791698.1"/>
    <property type="molecule type" value="Genomic_DNA"/>
</dbReference>
<dbReference type="GO" id="GO:0031982">
    <property type="term" value="C:vesicle"/>
    <property type="evidence" value="ECO:0007669"/>
    <property type="project" value="TreeGrafter"/>
</dbReference>
<evidence type="ECO:0000256" key="1">
    <source>
        <dbReference type="ARBA" id="ARBA00011079"/>
    </source>
</evidence>